<reference evidence="2" key="1">
    <citation type="submission" date="2021-02" db="EMBL/GenBank/DDBJ databases">
        <authorList>
            <person name="Dougan E. K."/>
            <person name="Rhodes N."/>
            <person name="Thang M."/>
            <person name="Chan C."/>
        </authorList>
    </citation>
    <scope>NUCLEOTIDE SEQUENCE</scope>
</reference>
<name>A0A812RED5_SYMPI</name>
<evidence type="ECO:0000313" key="2">
    <source>
        <dbReference type="EMBL" id="CAE7433176.1"/>
    </source>
</evidence>
<dbReference type="Proteomes" id="UP000649617">
    <property type="component" value="Unassembled WGS sequence"/>
</dbReference>
<dbReference type="AlphaFoldDB" id="A0A812RED5"/>
<evidence type="ECO:0000256" key="1">
    <source>
        <dbReference type="SAM" id="Coils"/>
    </source>
</evidence>
<evidence type="ECO:0008006" key="4">
    <source>
        <dbReference type="Google" id="ProtNLM"/>
    </source>
</evidence>
<organism evidence="2 3">
    <name type="scientific">Symbiodinium pilosum</name>
    <name type="common">Dinoflagellate</name>
    <dbReference type="NCBI Taxonomy" id="2952"/>
    <lineage>
        <taxon>Eukaryota</taxon>
        <taxon>Sar</taxon>
        <taxon>Alveolata</taxon>
        <taxon>Dinophyceae</taxon>
        <taxon>Suessiales</taxon>
        <taxon>Symbiodiniaceae</taxon>
        <taxon>Symbiodinium</taxon>
    </lineage>
</organism>
<comment type="caution">
    <text evidence="2">The sequence shown here is derived from an EMBL/GenBank/DDBJ whole genome shotgun (WGS) entry which is preliminary data.</text>
</comment>
<dbReference type="SUPFAM" id="SSF54928">
    <property type="entry name" value="RNA-binding domain, RBD"/>
    <property type="match status" value="1"/>
</dbReference>
<keyword evidence="1" id="KW-0175">Coiled coil</keyword>
<dbReference type="InterPro" id="IPR035979">
    <property type="entry name" value="RBD_domain_sf"/>
</dbReference>
<accession>A0A812RED5</accession>
<dbReference type="CDD" id="cd12254">
    <property type="entry name" value="RRM_hnRNPH_ESRPs_RBM12_like"/>
    <property type="match status" value="1"/>
</dbReference>
<keyword evidence="3" id="KW-1185">Reference proteome</keyword>
<proteinExistence type="predicted"/>
<evidence type="ECO:0000313" key="3">
    <source>
        <dbReference type="Proteomes" id="UP000649617"/>
    </source>
</evidence>
<sequence>MWRKWTEPCRRFSSHVSGKSVASWAPRIRLRGLPFSATEADICTFLQGFELAEASEGPRVQIIRRCSDNLPTGHAFVYFKDWQVKTGEWLDLLLLCKVLQYWQLGVLSQASTRLHSELEAVQHRLVWDARGLRRAAGIQSMLDESLHAFSSSRVCFGAWARTAALLTAQKVGESAQQHARDQHALSLKQLSLEKAKLADAVSFSMSFTCGAADAADPNSAARLLVRRCFPWWRRQAAYTAARQRLLRREASNLKLQEDVRRHGEVHQLRWASWAANSKLCRESWRILREAFQAWGRTLVERPAGHDAKALDAAELVLSRLTPLASRVVFVAWRRLSQEEKVMSLEADARRLEAKLARAACEDAADALSLQQLEKRLAFQDHAGQQVCFDFEALQTQRFEQRLRSFTFGMDSSQTKYVRRVSHPT</sequence>
<dbReference type="GO" id="GO:0003676">
    <property type="term" value="F:nucleic acid binding"/>
    <property type="evidence" value="ECO:0007669"/>
    <property type="project" value="InterPro"/>
</dbReference>
<dbReference type="InterPro" id="IPR012677">
    <property type="entry name" value="Nucleotide-bd_a/b_plait_sf"/>
</dbReference>
<dbReference type="OrthoDB" id="438441at2759"/>
<gene>
    <name evidence="2" type="ORF">SPIL2461_LOCUS10590</name>
</gene>
<feature type="coiled-coil region" evidence="1">
    <location>
        <begin position="334"/>
        <end position="361"/>
    </location>
</feature>
<dbReference type="EMBL" id="CAJNIZ010019902">
    <property type="protein sequence ID" value="CAE7433176.1"/>
    <property type="molecule type" value="Genomic_DNA"/>
</dbReference>
<protein>
    <recommendedName>
        <fullName evidence="4">RRM domain-containing protein</fullName>
    </recommendedName>
</protein>
<dbReference type="Gene3D" id="3.30.70.330">
    <property type="match status" value="1"/>
</dbReference>